<protein>
    <submittedName>
        <fullName evidence="1">Uncharacterized protein</fullName>
    </submittedName>
</protein>
<dbReference type="EMBL" id="CM023473">
    <property type="protein sequence ID" value="KAH7953611.1"/>
    <property type="molecule type" value="Genomic_DNA"/>
</dbReference>
<evidence type="ECO:0000313" key="1">
    <source>
        <dbReference type="EMBL" id="KAH7953611.1"/>
    </source>
</evidence>
<accession>A0ACB8CWX5</accession>
<comment type="caution">
    <text evidence="1">The sequence shown here is derived from an EMBL/GenBank/DDBJ whole genome shotgun (WGS) entry which is preliminary data.</text>
</comment>
<sequence length="161" mass="18533">MTEGETLRLVHAFVLTRITFDLPFQATRKTDIENIDKLIRIAYKAALQLPNCTSTYRLMSIGINNRYEELAAATLIAQRERLNTTHQGRKLLERLAYALTPQYCGDDTVIVPTHLRACIIVEQREHEHSSREGTILLFTTPTLAFTPQHHKAPEKRHTQRQ</sequence>
<proteinExistence type="predicted"/>
<name>A0ACB8CWX5_DERSI</name>
<organism evidence="1 2">
    <name type="scientific">Dermacentor silvarum</name>
    <name type="common">Tick</name>
    <dbReference type="NCBI Taxonomy" id="543639"/>
    <lineage>
        <taxon>Eukaryota</taxon>
        <taxon>Metazoa</taxon>
        <taxon>Ecdysozoa</taxon>
        <taxon>Arthropoda</taxon>
        <taxon>Chelicerata</taxon>
        <taxon>Arachnida</taxon>
        <taxon>Acari</taxon>
        <taxon>Parasitiformes</taxon>
        <taxon>Ixodida</taxon>
        <taxon>Ixodoidea</taxon>
        <taxon>Ixodidae</taxon>
        <taxon>Rhipicephalinae</taxon>
        <taxon>Dermacentor</taxon>
    </lineage>
</organism>
<dbReference type="Proteomes" id="UP000821865">
    <property type="component" value="Chromosome 4"/>
</dbReference>
<gene>
    <name evidence="1" type="ORF">HPB49_010590</name>
</gene>
<evidence type="ECO:0000313" key="2">
    <source>
        <dbReference type="Proteomes" id="UP000821865"/>
    </source>
</evidence>
<reference evidence="1" key="1">
    <citation type="submission" date="2020-05" db="EMBL/GenBank/DDBJ databases">
        <title>Large-scale comparative analyses of tick genomes elucidate their genetic diversity and vector capacities.</title>
        <authorList>
            <person name="Jia N."/>
            <person name="Wang J."/>
            <person name="Shi W."/>
            <person name="Du L."/>
            <person name="Sun Y."/>
            <person name="Zhan W."/>
            <person name="Jiang J."/>
            <person name="Wang Q."/>
            <person name="Zhang B."/>
            <person name="Ji P."/>
            <person name="Sakyi L.B."/>
            <person name="Cui X."/>
            <person name="Yuan T."/>
            <person name="Jiang B."/>
            <person name="Yang W."/>
            <person name="Lam T.T.-Y."/>
            <person name="Chang Q."/>
            <person name="Ding S."/>
            <person name="Wang X."/>
            <person name="Zhu J."/>
            <person name="Ruan X."/>
            <person name="Zhao L."/>
            <person name="Wei J."/>
            <person name="Que T."/>
            <person name="Du C."/>
            <person name="Cheng J."/>
            <person name="Dai P."/>
            <person name="Han X."/>
            <person name="Huang E."/>
            <person name="Gao Y."/>
            <person name="Liu J."/>
            <person name="Shao H."/>
            <person name="Ye R."/>
            <person name="Li L."/>
            <person name="Wei W."/>
            <person name="Wang X."/>
            <person name="Wang C."/>
            <person name="Yang T."/>
            <person name="Huo Q."/>
            <person name="Li W."/>
            <person name="Guo W."/>
            <person name="Chen H."/>
            <person name="Zhou L."/>
            <person name="Ni X."/>
            <person name="Tian J."/>
            <person name="Zhou Y."/>
            <person name="Sheng Y."/>
            <person name="Liu T."/>
            <person name="Pan Y."/>
            <person name="Xia L."/>
            <person name="Li J."/>
            <person name="Zhao F."/>
            <person name="Cao W."/>
        </authorList>
    </citation>
    <scope>NUCLEOTIDE SEQUENCE</scope>
    <source>
        <strain evidence="1">Dsil-2018</strain>
    </source>
</reference>
<keyword evidence="2" id="KW-1185">Reference proteome</keyword>